<dbReference type="SMART" id="SM00490">
    <property type="entry name" value="HELICc"/>
    <property type="match status" value="1"/>
</dbReference>
<dbReference type="Pfam" id="PF11907">
    <property type="entry name" value="DUF3427"/>
    <property type="match status" value="1"/>
</dbReference>
<gene>
    <name evidence="4" type="ORF">FYJ73_13240</name>
</gene>
<dbReference type="GO" id="GO:0006793">
    <property type="term" value="P:phosphorus metabolic process"/>
    <property type="evidence" value="ECO:0007669"/>
    <property type="project" value="UniProtKB-ARBA"/>
</dbReference>
<dbReference type="PROSITE" id="PS51194">
    <property type="entry name" value="HELICASE_CTER"/>
    <property type="match status" value="1"/>
</dbReference>
<keyword evidence="5" id="KW-1185">Reference proteome</keyword>
<dbReference type="InterPro" id="IPR001650">
    <property type="entry name" value="Helicase_C-like"/>
</dbReference>
<comment type="caution">
    <text evidence="4">The sequence shown here is derived from an EMBL/GenBank/DDBJ whole genome shotgun (WGS) entry which is preliminary data.</text>
</comment>
<dbReference type="Gene3D" id="3.40.50.300">
    <property type="entry name" value="P-loop containing nucleotide triphosphate hydrolases"/>
    <property type="match status" value="2"/>
</dbReference>
<name>A0A7K0KI49_9BACT</name>
<dbReference type="GO" id="GO:0016887">
    <property type="term" value="F:ATP hydrolysis activity"/>
    <property type="evidence" value="ECO:0007669"/>
    <property type="project" value="TreeGrafter"/>
</dbReference>
<dbReference type="InterPro" id="IPR027417">
    <property type="entry name" value="P-loop_NTPase"/>
</dbReference>
<feature type="domain" description="Helicase C-terminal" evidence="3">
    <location>
        <begin position="551"/>
        <end position="708"/>
    </location>
</feature>
<feature type="domain" description="PLD phosphodiesterase" evidence="1">
    <location>
        <begin position="220"/>
        <end position="251"/>
    </location>
</feature>
<evidence type="ECO:0000313" key="4">
    <source>
        <dbReference type="EMBL" id="MST85616.1"/>
    </source>
</evidence>
<dbReference type="SMART" id="SM00487">
    <property type="entry name" value="DEXDc"/>
    <property type="match status" value="1"/>
</dbReference>
<dbReference type="Pfam" id="PF04851">
    <property type="entry name" value="ResIII"/>
    <property type="match status" value="1"/>
</dbReference>
<proteinExistence type="predicted"/>
<dbReference type="InterPro" id="IPR021835">
    <property type="entry name" value="DUF3427"/>
</dbReference>
<dbReference type="SUPFAM" id="SSF56024">
    <property type="entry name" value="Phospholipase D/nuclease"/>
    <property type="match status" value="1"/>
</dbReference>
<dbReference type="EMBL" id="VUNG01000044">
    <property type="protein sequence ID" value="MST85616.1"/>
    <property type="molecule type" value="Genomic_DNA"/>
</dbReference>
<dbReference type="PROSITE" id="PS51192">
    <property type="entry name" value="HELICASE_ATP_BIND_1"/>
    <property type="match status" value="1"/>
</dbReference>
<evidence type="ECO:0000259" key="3">
    <source>
        <dbReference type="PROSITE" id="PS51194"/>
    </source>
</evidence>
<dbReference type="SUPFAM" id="SSF52540">
    <property type="entry name" value="P-loop containing nucleoside triphosphate hydrolases"/>
    <property type="match status" value="1"/>
</dbReference>
<dbReference type="InterPro" id="IPR052511">
    <property type="entry name" value="ATP-dep_Helicase"/>
</dbReference>
<dbReference type="Gene3D" id="3.30.870.10">
    <property type="entry name" value="Endonuclease Chain A"/>
    <property type="match status" value="1"/>
</dbReference>
<dbReference type="PROSITE" id="PS50035">
    <property type="entry name" value="PLD"/>
    <property type="match status" value="1"/>
</dbReference>
<evidence type="ECO:0000259" key="1">
    <source>
        <dbReference type="PROSITE" id="PS50035"/>
    </source>
</evidence>
<dbReference type="AlphaFoldDB" id="A0A7K0KI49"/>
<dbReference type="InterPro" id="IPR001736">
    <property type="entry name" value="PLipase_D/transphosphatidylase"/>
</dbReference>
<organism evidence="4 5">
    <name type="scientific">Hallella mizrahii</name>
    <dbReference type="NCBI Taxonomy" id="2606637"/>
    <lineage>
        <taxon>Bacteria</taxon>
        <taxon>Pseudomonadati</taxon>
        <taxon>Bacteroidota</taxon>
        <taxon>Bacteroidia</taxon>
        <taxon>Bacteroidales</taxon>
        <taxon>Prevotellaceae</taxon>
        <taxon>Hallella</taxon>
    </lineage>
</organism>
<evidence type="ECO:0000259" key="2">
    <source>
        <dbReference type="PROSITE" id="PS51192"/>
    </source>
</evidence>
<reference evidence="4 5" key="1">
    <citation type="submission" date="2019-08" db="EMBL/GenBank/DDBJ databases">
        <title>In-depth cultivation of the pig gut microbiome towards novel bacterial diversity and tailored functional studies.</title>
        <authorList>
            <person name="Wylensek D."/>
            <person name="Hitch T.C.A."/>
            <person name="Clavel T."/>
        </authorList>
    </citation>
    <scope>NUCLEOTIDE SEQUENCE [LARGE SCALE GENOMIC DNA]</scope>
    <source>
        <strain evidence="4 5">LKV-178-WT-2A</strain>
    </source>
</reference>
<dbReference type="InterPro" id="IPR014001">
    <property type="entry name" value="Helicase_ATP-bd"/>
</dbReference>
<dbReference type="Pfam" id="PF13091">
    <property type="entry name" value="PLDc_2"/>
    <property type="match status" value="1"/>
</dbReference>
<sequence length="1048" mass="121083">MELSTGIYESLIYEALKKKLDALNKSQYAVNTLSIDSAEVPRLLTNYISKILSRLLTDDKLFEGLEERIAFINKILHFIEGEWSCDTADDLLVVQNYLLSGIISRAGKNEQQIKAYNLLRPKSGFTVSNLFTGSNHDLSLQSEINLDIQSADEIYWIVAFIKFSGVRIFKDALSHFLERPDARMHIITTSYMAASEPKALQFLKELSPEKVDIRVTYDTTLDRLHAKSYIFLRNSGLHTAYIGSSNLTKSAMTGLEWNIRVTSQENPQIIKAALATFDTYWNRPDFEPYDEERFRRAIYAEQHKNDSEHPTVLARYMIRPEQKEILDKLSVAREVHHSFRNLVVAATGTGKTVIAAFDYKRFHDAHPDHHNLLFIVHRKEILEQSIRTFRSVLNDPTFGELWVGEYQPSATGNLNHLFISIQTFNSNRELFTRMRHDFYDYILVDEAHHSTANSYRILFQQFNPSVLLGLTATPERADGQSLLPDFDNRIAAEIRLPEAINRMLLCPFQYFCIGDDTANLLNVRWTAAGYDESELAAKLNTRNRLNLITATIPKYLADEMNCRALCFCINIEHARTTAEGLREAGYRADTLTGQDSEERRRRVLERFETGKINYLCVVDILNEGVDIPEIDTVLFLRPTKSLTIFLQQLGRGLRLAPDKDCLTVLDFVLQAHHNYSFESRLRPLLCPSDKSIASQIKEGFPMLPRGCAITMDKIAQKYILDNIRSAIFNQRRIVNEMQLFQTNTGRELTLSHFLEQFDLDIRQIYKNNKCWSLYMKLANQVRYEEDKYTNAYERNLSKLLHINSIGYISFIQRLIANNFMYEHAGKEAKWALMFYYALYNAPIGRMGFSTIDEGFRTFAAHPLFVEEVKEMMSWLKEHVDLATRLIGSLPNDVPLELYGCYSREEQLILFGRITAEKNFSAQSGIYKVDEKTELLWVTLNKSDRDFSPSTQYEDYAISETLFQWQSQNTASHDNAGRRYVDQAQTHQQFLLFVREQKKDAYGLTESYYCLGPVRYVSSRGDRPMTITWRMENEIPGKILEKAEKLRVG</sequence>
<dbReference type="GO" id="GO:0003677">
    <property type="term" value="F:DNA binding"/>
    <property type="evidence" value="ECO:0007669"/>
    <property type="project" value="InterPro"/>
</dbReference>
<dbReference type="Proteomes" id="UP000438914">
    <property type="component" value="Unassembled WGS sequence"/>
</dbReference>
<dbReference type="PANTHER" id="PTHR47962:SF7">
    <property type="entry name" value="MITOCHONDRIAL ATP-DEPENDENT HELICASE IRC3-RELATED"/>
    <property type="match status" value="1"/>
</dbReference>
<dbReference type="InterPro" id="IPR006935">
    <property type="entry name" value="Helicase/UvrB_N"/>
</dbReference>
<dbReference type="InterPro" id="IPR025202">
    <property type="entry name" value="PLD-like_dom"/>
</dbReference>
<evidence type="ECO:0000313" key="5">
    <source>
        <dbReference type="Proteomes" id="UP000438914"/>
    </source>
</evidence>
<dbReference type="PANTHER" id="PTHR47962">
    <property type="entry name" value="ATP-DEPENDENT HELICASE LHR-RELATED-RELATED"/>
    <property type="match status" value="1"/>
</dbReference>
<dbReference type="CDD" id="cd18032">
    <property type="entry name" value="DEXHc_RE_I_III_res"/>
    <property type="match status" value="1"/>
</dbReference>
<protein>
    <submittedName>
        <fullName evidence="4">DUF3427 domain-containing protein</fullName>
    </submittedName>
</protein>
<feature type="domain" description="Helicase ATP-binding" evidence="2">
    <location>
        <begin position="332"/>
        <end position="492"/>
    </location>
</feature>
<dbReference type="GO" id="GO:0005524">
    <property type="term" value="F:ATP binding"/>
    <property type="evidence" value="ECO:0007669"/>
    <property type="project" value="InterPro"/>
</dbReference>
<dbReference type="Pfam" id="PF00271">
    <property type="entry name" value="Helicase_C"/>
    <property type="match status" value="1"/>
</dbReference>
<accession>A0A7K0KI49</accession>
<dbReference type="CDD" id="cd18799">
    <property type="entry name" value="SF2_C_EcoAI-like"/>
    <property type="match status" value="1"/>
</dbReference>